<dbReference type="EMBL" id="LR899010">
    <property type="protein sequence ID" value="CAD7082833.1"/>
    <property type="molecule type" value="Genomic_DNA"/>
</dbReference>
<keyword evidence="3" id="KW-1185">Reference proteome</keyword>
<evidence type="ECO:0000256" key="1">
    <source>
        <dbReference type="SAM" id="MobiDB-lite"/>
    </source>
</evidence>
<evidence type="ECO:0000313" key="2">
    <source>
        <dbReference type="EMBL" id="CAD7082833.1"/>
    </source>
</evidence>
<name>A0A7R8YRL7_HERIL</name>
<evidence type="ECO:0000313" key="3">
    <source>
        <dbReference type="Proteomes" id="UP000594454"/>
    </source>
</evidence>
<dbReference type="InParanoid" id="A0A7R8YRL7"/>
<dbReference type="AlphaFoldDB" id="A0A7R8YRL7"/>
<feature type="region of interest" description="Disordered" evidence="1">
    <location>
        <begin position="1"/>
        <end position="36"/>
    </location>
</feature>
<proteinExistence type="predicted"/>
<reference evidence="2 3" key="1">
    <citation type="submission" date="2020-11" db="EMBL/GenBank/DDBJ databases">
        <authorList>
            <person name="Wallbank WR R."/>
            <person name="Pardo Diaz C."/>
            <person name="Kozak K."/>
            <person name="Martin S."/>
            <person name="Jiggins C."/>
            <person name="Moest M."/>
            <person name="Warren A I."/>
            <person name="Generalovic N T."/>
            <person name="Byers J.R.P. K."/>
            <person name="Montejo-Kovacevich G."/>
            <person name="Yen C E."/>
        </authorList>
    </citation>
    <scope>NUCLEOTIDE SEQUENCE [LARGE SCALE GENOMIC DNA]</scope>
</reference>
<protein>
    <submittedName>
        <fullName evidence="2">Uncharacterized protein</fullName>
    </submittedName>
</protein>
<sequence length="102" mass="11865">MGELSNHDSGDSFISTNGMDETYVPDETMTSDEEQQSDAILKTLLQRQRQKPDKYGFWCTEECNEYFSNELTLKEALQGPEKKQWEQAVTEELKSFEDNNAW</sequence>
<feature type="compositionally biased region" description="Basic and acidic residues" evidence="1">
    <location>
        <begin position="1"/>
        <end position="10"/>
    </location>
</feature>
<dbReference type="Proteomes" id="UP000594454">
    <property type="component" value="Chromosome 2"/>
</dbReference>
<organism evidence="2 3">
    <name type="scientific">Hermetia illucens</name>
    <name type="common">Black soldier fly</name>
    <dbReference type="NCBI Taxonomy" id="343691"/>
    <lineage>
        <taxon>Eukaryota</taxon>
        <taxon>Metazoa</taxon>
        <taxon>Ecdysozoa</taxon>
        <taxon>Arthropoda</taxon>
        <taxon>Hexapoda</taxon>
        <taxon>Insecta</taxon>
        <taxon>Pterygota</taxon>
        <taxon>Neoptera</taxon>
        <taxon>Endopterygota</taxon>
        <taxon>Diptera</taxon>
        <taxon>Brachycera</taxon>
        <taxon>Stratiomyomorpha</taxon>
        <taxon>Stratiomyidae</taxon>
        <taxon>Hermetiinae</taxon>
        <taxon>Hermetia</taxon>
    </lineage>
</organism>
<gene>
    <name evidence="2" type="ORF">HERILL_LOCUS5838</name>
</gene>
<accession>A0A7R8YRL7</accession>